<dbReference type="Gene3D" id="1.10.1660.10">
    <property type="match status" value="1"/>
</dbReference>
<reference evidence="2 3" key="1">
    <citation type="journal article" date="2019" name="Extremophiles">
        <title>Biogeography of thermophiles and predominance of Thermus scotoductus in domestic water heaters.</title>
        <authorList>
            <person name="Wilpiszeski R.L."/>
            <person name="Zhang Z."/>
            <person name="House C.H."/>
        </authorList>
    </citation>
    <scope>NUCLEOTIDE SEQUENCE [LARGE SCALE GENOMIC DNA]</scope>
    <source>
        <strain evidence="2 3">34_S34</strain>
    </source>
</reference>
<organism evidence="2 3">
    <name type="scientific">Thermus scotoductus</name>
    <dbReference type="NCBI Taxonomy" id="37636"/>
    <lineage>
        <taxon>Bacteria</taxon>
        <taxon>Thermotogati</taxon>
        <taxon>Deinococcota</taxon>
        <taxon>Deinococci</taxon>
        <taxon>Thermales</taxon>
        <taxon>Thermaceae</taxon>
        <taxon>Thermus</taxon>
    </lineage>
</organism>
<dbReference type="EMBL" id="PELP01000168">
    <property type="protein sequence ID" value="RTH04446.1"/>
    <property type="molecule type" value="Genomic_DNA"/>
</dbReference>
<evidence type="ECO:0000313" key="2">
    <source>
        <dbReference type="EMBL" id="RTH04446.1"/>
    </source>
</evidence>
<name>A0A430RAN8_THESC</name>
<proteinExistence type="predicted"/>
<evidence type="ECO:0000313" key="3">
    <source>
        <dbReference type="Proteomes" id="UP000286734"/>
    </source>
</evidence>
<feature type="coiled-coil region" evidence="1">
    <location>
        <begin position="98"/>
        <end position="132"/>
    </location>
</feature>
<accession>A0A430RAN8</accession>
<keyword evidence="1" id="KW-0175">Coiled coil</keyword>
<comment type="caution">
    <text evidence="2">The sequence shown here is derived from an EMBL/GenBank/DDBJ whole genome shotgun (WGS) entry which is preliminary data.</text>
</comment>
<dbReference type="InterPro" id="IPR009061">
    <property type="entry name" value="DNA-bd_dom_put_sf"/>
</dbReference>
<evidence type="ECO:0000256" key="1">
    <source>
        <dbReference type="SAM" id="Coils"/>
    </source>
</evidence>
<dbReference type="Proteomes" id="UP000286734">
    <property type="component" value="Unassembled WGS sequence"/>
</dbReference>
<sequence length="151" mass="16685">MDPTLYEPKEAARVLGVSPATLRRLAVLVEEVLHPLPRDAGGGRLWPEGVLGLLAEARRQAKEEGIPLREALLRAKEALGEGGASPLPPSVPLQTSTQEEALALLRALLERLERVEGELSALRAENAALRESLKALEAPRPRRPWWAFWRR</sequence>
<dbReference type="SUPFAM" id="SSF46955">
    <property type="entry name" value="Putative DNA-binding domain"/>
    <property type="match status" value="1"/>
</dbReference>
<gene>
    <name evidence="2" type="ORF">CSW47_06795</name>
</gene>
<dbReference type="AlphaFoldDB" id="A0A430RAN8"/>
<protein>
    <submittedName>
        <fullName evidence="2">MerR family transcriptional regulator</fullName>
    </submittedName>
</protein>
<dbReference type="RefSeq" id="WP_126200368.1">
    <property type="nucleotide sequence ID" value="NZ_PELP01000168.1"/>
</dbReference>